<dbReference type="InterPro" id="IPR013693">
    <property type="entry name" value="SpoIID/LytB_N"/>
</dbReference>
<dbReference type="EMBL" id="VBOU01000021">
    <property type="protein sequence ID" value="TMQ55536.1"/>
    <property type="molecule type" value="Genomic_DNA"/>
</dbReference>
<dbReference type="GO" id="GO:0030288">
    <property type="term" value="C:outer membrane-bounded periplasmic space"/>
    <property type="evidence" value="ECO:0007669"/>
    <property type="project" value="TreeGrafter"/>
</dbReference>
<reference evidence="3 4" key="1">
    <citation type="journal article" date="2019" name="Nat. Microbiol.">
        <title>Mediterranean grassland soil C-N compound turnover is dependent on rainfall and depth, and is mediated by genomically divergent microorganisms.</title>
        <authorList>
            <person name="Diamond S."/>
            <person name="Andeer P.F."/>
            <person name="Li Z."/>
            <person name="Crits-Christoph A."/>
            <person name="Burstein D."/>
            <person name="Anantharaman K."/>
            <person name="Lane K.R."/>
            <person name="Thomas B.C."/>
            <person name="Pan C."/>
            <person name="Northen T.R."/>
            <person name="Banfield J.F."/>
        </authorList>
    </citation>
    <scope>NUCLEOTIDE SEQUENCE [LARGE SCALE GENOMIC DNA]</scope>
    <source>
        <strain evidence="3">WS_4</strain>
    </source>
</reference>
<protein>
    <submittedName>
        <fullName evidence="3">SpoIID/LytB domain-containing protein</fullName>
    </submittedName>
</protein>
<sequence>MEPAPLPPGGAPAPSQPAPAPAPVDWHAAIRLRIGLAVGAPRLRIAGSREWVLRPLGGKQILGGAAGARVVVTREGAGTIDVFREGEPEPIWSGGVADTLELVPEREGFSGWSGNWYRGSFRVHASYPEGLTLVNEVGLESYLRSVLPNEIGTPPESDFEAVKAQAVAARSYTLAYLGRRAGLGFDLYASVEDQVYAGKTRENPQSDRALEATRGEVLISDGRPIRALYSSACGGRTANVEDVWPWNWTSYLRSVRDDSGPGTEAYCSLSSNFRWREEWDAASFLAMLRQYGPAENGAGASLTGDLLDVRVDKRSRCGRVQDLGVSTTSGDMAFHGDRIRWALRRPGSTAILRSIFFKIGVIRGEDGAPTKIVATGAGNGHGIGLCQWGAMGMARAGRDYREILGHYYKSTRLERM</sequence>
<dbReference type="PANTHER" id="PTHR30032">
    <property type="entry name" value="N-ACETYLMURAMOYL-L-ALANINE AMIDASE-RELATED"/>
    <property type="match status" value="1"/>
</dbReference>
<feature type="region of interest" description="Disordered" evidence="1">
    <location>
        <begin position="1"/>
        <end position="22"/>
    </location>
</feature>
<accession>A0A538SVW4</accession>
<dbReference type="PANTHER" id="PTHR30032:SF4">
    <property type="entry name" value="AMIDASE ENHANCER"/>
    <property type="match status" value="1"/>
</dbReference>
<organism evidence="3 4">
    <name type="scientific">Eiseniibacteriota bacterium</name>
    <dbReference type="NCBI Taxonomy" id="2212470"/>
    <lineage>
        <taxon>Bacteria</taxon>
        <taxon>Candidatus Eiseniibacteriota</taxon>
    </lineage>
</organism>
<dbReference type="GO" id="GO:0030435">
    <property type="term" value="P:sporulation resulting in formation of a cellular spore"/>
    <property type="evidence" value="ECO:0007669"/>
    <property type="project" value="InterPro"/>
</dbReference>
<dbReference type="InterPro" id="IPR013486">
    <property type="entry name" value="SpoIID/LytB"/>
</dbReference>
<dbReference type="NCBIfam" id="TIGR02669">
    <property type="entry name" value="SpoIID_LytB"/>
    <property type="match status" value="1"/>
</dbReference>
<dbReference type="InterPro" id="IPR051922">
    <property type="entry name" value="Bact_Sporulation_Assoc"/>
</dbReference>
<gene>
    <name evidence="3" type="ORF">E6K74_03010</name>
</gene>
<comment type="caution">
    <text evidence="3">The sequence shown here is derived from an EMBL/GenBank/DDBJ whole genome shotgun (WGS) entry which is preliminary data.</text>
</comment>
<name>A0A538SVW4_UNCEI</name>
<evidence type="ECO:0000313" key="4">
    <source>
        <dbReference type="Proteomes" id="UP000319829"/>
    </source>
</evidence>
<feature type="domain" description="Sporulation stage II protein D amidase enhancer LytB N-terminal" evidence="2">
    <location>
        <begin position="129"/>
        <end position="218"/>
    </location>
</feature>
<evidence type="ECO:0000313" key="3">
    <source>
        <dbReference type="EMBL" id="TMQ55536.1"/>
    </source>
</evidence>
<evidence type="ECO:0000256" key="1">
    <source>
        <dbReference type="SAM" id="MobiDB-lite"/>
    </source>
</evidence>
<evidence type="ECO:0000259" key="2">
    <source>
        <dbReference type="Pfam" id="PF08486"/>
    </source>
</evidence>
<proteinExistence type="predicted"/>
<dbReference type="Pfam" id="PF08486">
    <property type="entry name" value="SpoIID"/>
    <property type="match status" value="1"/>
</dbReference>
<dbReference type="AlphaFoldDB" id="A0A538SVW4"/>
<dbReference type="Proteomes" id="UP000319829">
    <property type="component" value="Unassembled WGS sequence"/>
</dbReference>